<dbReference type="AlphaFoldDB" id="A0AAN9GKW9"/>
<dbReference type="EMBL" id="JBAMIC010000002">
    <property type="protein sequence ID" value="KAK7111829.1"/>
    <property type="molecule type" value="Genomic_DNA"/>
</dbReference>
<proteinExistence type="inferred from homology"/>
<dbReference type="Pfam" id="PF04505">
    <property type="entry name" value="CD225"/>
    <property type="match status" value="1"/>
</dbReference>
<feature type="region of interest" description="Disordered" evidence="6">
    <location>
        <begin position="1"/>
        <end position="296"/>
    </location>
</feature>
<feature type="compositionally biased region" description="Pro residues" evidence="6">
    <location>
        <begin position="18"/>
        <end position="30"/>
    </location>
</feature>
<comment type="caution">
    <text evidence="8">The sequence shown here is derived from an EMBL/GenBank/DDBJ whole genome shotgun (WGS) entry which is preliminary data.</text>
</comment>
<dbReference type="GO" id="GO:0016020">
    <property type="term" value="C:membrane"/>
    <property type="evidence" value="ECO:0007669"/>
    <property type="project" value="UniProtKB-SubCell"/>
</dbReference>
<name>A0AAN9GKW9_9CAEN</name>
<evidence type="ECO:0000256" key="7">
    <source>
        <dbReference type="SAM" id="Phobius"/>
    </source>
</evidence>
<keyword evidence="5 7" id="KW-0472">Membrane</keyword>
<keyword evidence="9" id="KW-1185">Reference proteome</keyword>
<feature type="compositionally biased region" description="Polar residues" evidence="6">
    <location>
        <begin position="52"/>
        <end position="71"/>
    </location>
</feature>
<feature type="compositionally biased region" description="Basic and acidic residues" evidence="6">
    <location>
        <begin position="199"/>
        <end position="215"/>
    </location>
</feature>
<sequence length="444" mass="48079">MEPQNAGLVSHINTESQNPPPSPPPPPPPQSRHSTGFELLQDGRDSDVSLRQHPQPSSASQEPNRYSTGSANFPPRPSAFQSRPPVPTSSFSPDRQARFMTSSPTENYGVASPLRRSTDIGDNTSGRKVNGSAMLPSYRDCVPGVSSGFAEGATGDGKNTEQNNMPSSEQTAVNTNMPKADCDDSSTQRNPGDSVIAKPKSDRPRSARSRGSGDADEHETDGLFGKETGGNDYESLDKRRPHSQHLYRPISTNSSARPVHPETHSPPPPPASTQGATSPLYDSSTSKDPSDHSRPEARRFIQQSTNGAYPATDNSDDIIELQSDMNSLNNAQDESQAKKSKKDKIPEITEVPNTNFPIACMVALCFNLPLGLIAMYFSLRAVKAYQDGKVKLGEKRSRWSIVMSLLGITITTVIISSVVLYIAMQGQKRISRQKSFGTKSGLNL</sequence>
<keyword evidence="3 7" id="KW-0812">Transmembrane</keyword>
<dbReference type="Proteomes" id="UP001374579">
    <property type="component" value="Unassembled WGS sequence"/>
</dbReference>
<feature type="transmembrane region" description="Helical" evidence="7">
    <location>
        <begin position="356"/>
        <end position="379"/>
    </location>
</feature>
<evidence type="ECO:0000313" key="9">
    <source>
        <dbReference type="Proteomes" id="UP001374579"/>
    </source>
</evidence>
<evidence type="ECO:0000256" key="3">
    <source>
        <dbReference type="ARBA" id="ARBA00022692"/>
    </source>
</evidence>
<accession>A0AAN9GKW9</accession>
<evidence type="ECO:0000256" key="1">
    <source>
        <dbReference type="ARBA" id="ARBA00004370"/>
    </source>
</evidence>
<evidence type="ECO:0000313" key="8">
    <source>
        <dbReference type="EMBL" id="KAK7111829.1"/>
    </source>
</evidence>
<evidence type="ECO:0000256" key="4">
    <source>
        <dbReference type="ARBA" id="ARBA00022989"/>
    </source>
</evidence>
<evidence type="ECO:0000256" key="5">
    <source>
        <dbReference type="ARBA" id="ARBA00023136"/>
    </source>
</evidence>
<dbReference type="InterPro" id="IPR007593">
    <property type="entry name" value="CD225/Dispanin_fam"/>
</dbReference>
<organism evidence="8 9">
    <name type="scientific">Littorina saxatilis</name>
    <dbReference type="NCBI Taxonomy" id="31220"/>
    <lineage>
        <taxon>Eukaryota</taxon>
        <taxon>Metazoa</taxon>
        <taxon>Spiralia</taxon>
        <taxon>Lophotrochozoa</taxon>
        <taxon>Mollusca</taxon>
        <taxon>Gastropoda</taxon>
        <taxon>Caenogastropoda</taxon>
        <taxon>Littorinimorpha</taxon>
        <taxon>Littorinoidea</taxon>
        <taxon>Littorinidae</taxon>
        <taxon>Littorina</taxon>
    </lineage>
</organism>
<keyword evidence="4 7" id="KW-1133">Transmembrane helix</keyword>
<feature type="transmembrane region" description="Helical" evidence="7">
    <location>
        <begin position="399"/>
        <end position="424"/>
    </location>
</feature>
<feature type="compositionally biased region" description="Basic and acidic residues" evidence="6">
    <location>
        <begin position="41"/>
        <end position="50"/>
    </location>
</feature>
<evidence type="ECO:0000256" key="2">
    <source>
        <dbReference type="ARBA" id="ARBA00006843"/>
    </source>
</evidence>
<feature type="compositionally biased region" description="Polar residues" evidence="6">
    <location>
        <begin position="160"/>
        <end position="177"/>
    </location>
</feature>
<gene>
    <name evidence="8" type="ORF">V1264_011396</name>
</gene>
<reference evidence="8 9" key="1">
    <citation type="submission" date="2024-02" db="EMBL/GenBank/DDBJ databases">
        <title>Chromosome-scale genome assembly of the rough periwinkle Littorina saxatilis.</title>
        <authorList>
            <person name="De Jode A."/>
            <person name="Faria R."/>
            <person name="Formenti G."/>
            <person name="Sims Y."/>
            <person name="Smith T.P."/>
            <person name="Tracey A."/>
            <person name="Wood J.M.D."/>
            <person name="Zagrodzka Z.B."/>
            <person name="Johannesson K."/>
            <person name="Butlin R.K."/>
            <person name="Leder E.H."/>
        </authorList>
    </citation>
    <scope>NUCLEOTIDE SEQUENCE [LARGE SCALE GENOMIC DNA]</scope>
    <source>
        <strain evidence="8">Snail1</strain>
        <tissue evidence="8">Muscle</tissue>
    </source>
</reference>
<comment type="similarity">
    <text evidence="2">Belongs to the CD225/Dispanin family.</text>
</comment>
<evidence type="ECO:0000256" key="6">
    <source>
        <dbReference type="SAM" id="MobiDB-lite"/>
    </source>
</evidence>
<comment type="subcellular location">
    <subcellularLocation>
        <location evidence="1">Membrane</location>
    </subcellularLocation>
</comment>
<feature type="compositionally biased region" description="Polar residues" evidence="6">
    <location>
        <begin position="88"/>
        <end position="106"/>
    </location>
</feature>
<protein>
    <submittedName>
        <fullName evidence="8">Uncharacterized protein</fullName>
    </submittedName>
</protein>